<evidence type="ECO:0000313" key="3">
    <source>
        <dbReference type="Proteomes" id="UP000033750"/>
    </source>
</evidence>
<dbReference type="GO" id="GO:0016740">
    <property type="term" value="F:transferase activity"/>
    <property type="evidence" value="ECO:0007669"/>
    <property type="project" value="UniProtKB-KW"/>
</dbReference>
<dbReference type="CDD" id="cd00761">
    <property type="entry name" value="Glyco_tranf_GTA_type"/>
    <property type="match status" value="1"/>
</dbReference>
<dbReference type="AlphaFoldDB" id="A0A0F5H228"/>
<dbReference type="PATRIC" id="fig|1264554.4.peg.420"/>
<dbReference type="EMBL" id="JZXN01000015">
    <property type="protein sequence ID" value="KKB26897.1"/>
    <property type="molecule type" value="Genomic_DNA"/>
</dbReference>
<reference evidence="2 3" key="1">
    <citation type="submission" date="2015-03" db="EMBL/GenBank/DDBJ databases">
        <title>Genome sequence of Mycoplasma meleagridis strain ATCC 25294.</title>
        <authorList>
            <person name="Yacoub E."/>
            <person name="Blanchard A."/>
            <person name="Sirand-Pugnet P."/>
            <person name="Mardassi B.B.A."/>
        </authorList>
    </citation>
    <scope>NUCLEOTIDE SEQUENCE [LARGE SCALE GENOMIC DNA]</scope>
    <source>
        <strain evidence="2 3">ATCC 25294</strain>
    </source>
</reference>
<dbReference type="Proteomes" id="UP000033750">
    <property type="component" value="Unassembled WGS sequence"/>
</dbReference>
<name>A0A0F5H228_9BACT</name>
<gene>
    <name evidence="2" type="ORF">MMELEA_04750</name>
</gene>
<protein>
    <submittedName>
        <fullName evidence="2">Glycosyltransferase</fullName>
    </submittedName>
</protein>
<comment type="caution">
    <text evidence="2">The sequence shown here is derived from an EMBL/GenBank/DDBJ whole genome shotgun (WGS) entry which is preliminary data.</text>
</comment>
<evidence type="ECO:0000259" key="1">
    <source>
        <dbReference type="Pfam" id="PF00535"/>
    </source>
</evidence>
<evidence type="ECO:0000313" key="2">
    <source>
        <dbReference type="EMBL" id="KKB26897.1"/>
    </source>
</evidence>
<dbReference type="STRING" id="29561.MM26B8_03460"/>
<dbReference type="SUPFAM" id="SSF53448">
    <property type="entry name" value="Nucleotide-diphospho-sugar transferases"/>
    <property type="match status" value="1"/>
</dbReference>
<dbReference type="InterPro" id="IPR029044">
    <property type="entry name" value="Nucleotide-diphossugar_trans"/>
</dbReference>
<dbReference type="OrthoDB" id="387866at2"/>
<keyword evidence="3" id="KW-1185">Reference proteome</keyword>
<dbReference type="RefSeq" id="WP_052717000.1">
    <property type="nucleotide sequence ID" value="NZ_JZXN01000015.1"/>
</dbReference>
<sequence>MKLSIISPNIFKADQLSDFLHKLKNQNSQDFEIILVVNNNSRKIFRIIEEYLLFFGPRLKFVLNLQKKITQDNIMAAFGLVKGEFVTIINVNNNIKHKLVSDLIDLVKEPADIIEFLPSFTHEIRWKMKERIKKGFYQDFLSKNSEIFAYTAPIISNKIYSKKVVNTLMKFKPLELGDGIFCIELLYLLMLNAKSYKMVNEYLYKEEIKYDYPLNLKILLDEFDKIKSFINVNNIKLSHEIEYAEFYFVKAFLGTIVKTYKSNTFYDWIKNKEIRYWKKEKIHEQILKYIVKKQTMDSNFFTTNFYINQPKFEAIFLKNTPSIKSWENLIDKI</sequence>
<accession>A0A0F5H228</accession>
<organism evidence="2 3">
    <name type="scientific">Mycoplasmopsis meleagridis ATCC 25294</name>
    <dbReference type="NCBI Taxonomy" id="1264554"/>
    <lineage>
        <taxon>Bacteria</taxon>
        <taxon>Bacillati</taxon>
        <taxon>Mycoplasmatota</taxon>
        <taxon>Mycoplasmoidales</taxon>
        <taxon>Metamycoplasmataceae</taxon>
        <taxon>Mycoplasmopsis</taxon>
    </lineage>
</organism>
<dbReference type="InterPro" id="IPR001173">
    <property type="entry name" value="Glyco_trans_2-like"/>
</dbReference>
<feature type="domain" description="Glycosyltransferase 2-like" evidence="1">
    <location>
        <begin position="4"/>
        <end position="145"/>
    </location>
</feature>
<dbReference type="Pfam" id="PF00535">
    <property type="entry name" value="Glycos_transf_2"/>
    <property type="match status" value="1"/>
</dbReference>
<dbReference type="Gene3D" id="3.90.550.10">
    <property type="entry name" value="Spore Coat Polysaccharide Biosynthesis Protein SpsA, Chain A"/>
    <property type="match status" value="1"/>
</dbReference>
<proteinExistence type="predicted"/>
<keyword evidence="2" id="KW-0808">Transferase</keyword>